<name>A0ABS2NN93_9FIRM</name>
<gene>
    <name evidence="2" type="ORF">JOC73_000914</name>
</gene>
<organism evidence="2 3">
    <name type="scientific">Alkaliphilus hydrothermalis</name>
    <dbReference type="NCBI Taxonomy" id="1482730"/>
    <lineage>
        <taxon>Bacteria</taxon>
        <taxon>Bacillati</taxon>
        <taxon>Bacillota</taxon>
        <taxon>Clostridia</taxon>
        <taxon>Peptostreptococcales</taxon>
        <taxon>Natronincolaceae</taxon>
        <taxon>Alkaliphilus</taxon>
    </lineage>
</organism>
<dbReference type="EMBL" id="JAFBEE010000004">
    <property type="protein sequence ID" value="MBM7614403.1"/>
    <property type="molecule type" value="Genomic_DNA"/>
</dbReference>
<dbReference type="InterPro" id="IPR003797">
    <property type="entry name" value="DegV"/>
</dbReference>
<dbReference type="Gene3D" id="3.40.50.10170">
    <property type="match status" value="1"/>
</dbReference>
<sequence>MIQIITDSTCDLTQTILDHNNISVVPMYVKFQGNVYKDGINITPEVIYQWVKSTGEIPVTAAPSSNDYYETFKKHLEEGKEIIYIGTSSKLASAIQNAKIAANEFHDHRIKVIDSLNISSGLGILALQAVEFVALGMDYQEVATKILELVPKIRTSFIVDSFEYLRKGGRCSSIENIMGNMLGIKPILQVTEGKLVLGDKSMGKREKVISSLLNQVLDEADSIISNQIMIINSMAQEEALYLKEELSRVFTDKEIIIASAGCVISSHCGPNTLGVNYISEGAN</sequence>
<proteinExistence type="predicted"/>
<dbReference type="Gene3D" id="3.30.1180.10">
    <property type="match status" value="1"/>
</dbReference>
<evidence type="ECO:0000313" key="2">
    <source>
        <dbReference type="EMBL" id="MBM7614403.1"/>
    </source>
</evidence>
<keyword evidence="3" id="KW-1185">Reference proteome</keyword>
<dbReference type="PANTHER" id="PTHR33434">
    <property type="entry name" value="DEGV DOMAIN-CONTAINING PROTEIN DR_1986-RELATED"/>
    <property type="match status" value="1"/>
</dbReference>
<dbReference type="NCBIfam" id="TIGR00762">
    <property type="entry name" value="DegV"/>
    <property type="match status" value="1"/>
</dbReference>
<dbReference type="SUPFAM" id="SSF82549">
    <property type="entry name" value="DAK1/DegV-like"/>
    <property type="match status" value="1"/>
</dbReference>
<dbReference type="RefSeq" id="WP_204400670.1">
    <property type="nucleotide sequence ID" value="NZ_JAFBEE010000004.1"/>
</dbReference>
<dbReference type="Pfam" id="PF02645">
    <property type="entry name" value="DegV"/>
    <property type="match status" value="1"/>
</dbReference>
<keyword evidence="1" id="KW-0446">Lipid-binding</keyword>
<accession>A0ABS2NN93</accession>
<dbReference type="PANTHER" id="PTHR33434:SF2">
    <property type="entry name" value="FATTY ACID-BINDING PROTEIN TM_1468"/>
    <property type="match status" value="1"/>
</dbReference>
<reference evidence="2 3" key="1">
    <citation type="submission" date="2021-01" db="EMBL/GenBank/DDBJ databases">
        <title>Genomic Encyclopedia of Type Strains, Phase IV (KMG-IV): sequencing the most valuable type-strain genomes for metagenomic binning, comparative biology and taxonomic classification.</title>
        <authorList>
            <person name="Goeker M."/>
        </authorList>
    </citation>
    <scope>NUCLEOTIDE SEQUENCE [LARGE SCALE GENOMIC DNA]</scope>
    <source>
        <strain evidence="2 3">DSM 25890</strain>
    </source>
</reference>
<dbReference type="InterPro" id="IPR043168">
    <property type="entry name" value="DegV_C"/>
</dbReference>
<dbReference type="PROSITE" id="PS51482">
    <property type="entry name" value="DEGV"/>
    <property type="match status" value="1"/>
</dbReference>
<evidence type="ECO:0000256" key="1">
    <source>
        <dbReference type="ARBA" id="ARBA00023121"/>
    </source>
</evidence>
<protein>
    <submittedName>
        <fullName evidence="2">DegV family protein with EDD domain</fullName>
    </submittedName>
</protein>
<dbReference type="Proteomes" id="UP001314796">
    <property type="component" value="Unassembled WGS sequence"/>
</dbReference>
<dbReference type="InterPro" id="IPR050270">
    <property type="entry name" value="DegV_domain_contain"/>
</dbReference>
<evidence type="ECO:0000313" key="3">
    <source>
        <dbReference type="Proteomes" id="UP001314796"/>
    </source>
</evidence>
<comment type="caution">
    <text evidence="2">The sequence shown here is derived from an EMBL/GenBank/DDBJ whole genome shotgun (WGS) entry which is preliminary data.</text>
</comment>